<dbReference type="EMBL" id="WHUW01000078">
    <property type="protein sequence ID" value="KAF8427643.1"/>
    <property type="molecule type" value="Genomic_DNA"/>
</dbReference>
<dbReference type="EMBL" id="WHUW01000070">
    <property type="protein sequence ID" value="KAF8428913.1"/>
    <property type="molecule type" value="Genomic_DNA"/>
</dbReference>
<name>A0AAD4BHA3_BOLED</name>
<keyword evidence="2" id="KW-0472">Membrane</keyword>
<evidence type="ECO:0000256" key="1">
    <source>
        <dbReference type="SAM" id="MobiDB-lite"/>
    </source>
</evidence>
<feature type="transmembrane region" description="Helical" evidence="2">
    <location>
        <begin position="30"/>
        <end position="51"/>
    </location>
</feature>
<evidence type="ECO:0000256" key="2">
    <source>
        <dbReference type="SAM" id="Phobius"/>
    </source>
</evidence>
<keyword evidence="5" id="KW-1185">Reference proteome</keyword>
<keyword evidence="2" id="KW-0812">Transmembrane</keyword>
<sequence>MEFFISLSTCFTQILEVYVLNEIGVPPTSASLFLVSFGYVLFYTLISRFMIGIRELYDRDIRGRFHIDTGFGVLSQLNTGLDTTVSAVVFGVNQGLEVEGDVENSGEFEMGDRVHESGLNEDTPAGGGV</sequence>
<keyword evidence="2" id="KW-1133">Transmembrane helix</keyword>
<evidence type="ECO:0000313" key="4">
    <source>
        <dbReference type="EMBL" id="KAF8428913.1"/>
    </source>
</evidence>
<evidence type="ECO:0000313" key="5">
    <source>
        <dbReference type="Proteomes" id="UP001194468"/>
    </source>
</evidence>
<accession>A0AAD4BHA3</accession>
<reference evidence="4" key="1">
    <citation type="submission" date="2019-10" db="EMBL/GenBank/DDBJ databases">
        <authorList>
            <consortium name="DOE Joint Genome Institute"/>
            <person name="Kuo A."/>
            <person name="Miyauchi S."/>
            <person name="Kiss E."/>
            <person name="Drula E."/>
            <person name="Kohler A."/>
            <person name="Sanchez-Garcia M."/>
            <person name="Andreopoulos B."/>
            <person name="Barry K.W."/>
            <person name="Bonito G."/>
            <person name="Buee M."/>
            <person name="Carver A."/>
            <person name="Chen C."/>
            <person name="Cichocki N."/>
            <person name="Clum A."/>
            <person name="Culley D."/>
            <person name="Crous P.W."/>
            <person name="Fauchery L."/>
            <person name="Girlanda M."/>
            <person name="Hayes R."/>
            <person name="Keri Z."/>
            <person name="LaButti K."/>
            <person name="Lipzen A."/>
            <person name="Lombard V."/>
            <person name="Magnuson J."/>
            <person name="Maillard F."/>
            <person name="Morin E."/>
            <person name="Murat C."/>
            <person name="Nolan M."/>
            <person name="Ohm R."/>
            <person name="Pangilinan J."/>
            <person name="Pereira M."/>
            <person name="Perotto S."/>
            <person name="Peter M."/>
            <person name="Riley R."/>
            <person name="Sitrit Y."/>
            <person name="Stielow B."/>
            <person name="Szollosi G."/>
            <person name="Zifcakova L."/>
            <person name="Stursova M."/>
            <person name="Spatafora J.W."/>
            <person name="Tedersoo L."/>
            <person name="Vaario L.-M."/>
            <person name="Yamada A."/>
            <person name="Yan M."/>
            <person name="Wang P."/>
            <person name="Xu J."/>
            <person name="Bruns T."/>
            <person name="Baldrian P."/>
            <person name="Vilgalys R."/>
            <person name="Henrissat B."/>
            <person name="Grigoriev I.V."/>
            <person name="Hibbett D."/>
            <person name="Nagy L.G."/>
            <person name="Martin F.M."/>
        </authorList>
    </citation>
    <scope>NUCLEOTIDE SEQUENCE</scope>
    <source>
        <strain evidence="4">BED1</strain>
    </source>
</reference>
<dbReference type="Proteomes" id="UP001194468">
    <property type="component" value="Unassembled WGS sequence"/>
</dbReference>
<dbReference type="AlphaFoldDB" id="A0AAD4BHA3"/>
<gene>
    <name evidence="4" type="ORF">L210DRAFT_3652208</name>
    <name evidence="3" type="ORF">L210DRAFT_3652594</name>
</gene>
<comment type="caution">
    <text evidence="4">The sequence shown here is derived from an EMBL/GenBank/DDBJ whole genome shotgun (WGS) entry which is preliminary data.</text>
</comment>
<reference evidence="4" key="2">
    <citation type="journal article" date="2020" name="Nat. Commun.">
        <title>Large-scale genome sequencing of mycorrhizal fungi provides insights into the early evolution of symbiotic traits.</title>
        <authorList>
            <person name="Miyauchi S."/>
            <person name="Kiss E."/>
            <person name="Kuo A."/>
            <person name="Drula E."/>
            <person name="Kohler A."/>
            <person name="Sanchez-Garcia M."/>
            <person name="Morin E."/>
            <person name="Andreopoulos B."/>
            <person name="Barry K.W."/>
            <person name="Bonito G."/>
            <person name="Buee M."/>
            <person name="Carver A."/>
            <person name="Chen C."/>
            <person name="Cichocki N."/>
            <person name="Clum A."/>
            <person name="Culley D."/>
            <person name="Crous P.W."/>
            <person name="Fauchery L."/>
            <person name="Girlanda M."/>
            <person name="Hayes R.D."/>
            <person name="Keri Z."/>
            <person name="LaButti K."/>
            <person name="Lipzen A."/>
            <person name="Lombard V."/>
            <person name="Magnuson J."/>
            <person name="Maillard F."/>
            <person name="Murat C."/>
            <person name="Nolan M."/>
            <person name="Ohm R.A."/>
            <person name="Pangilinan J."/>
            <person name="Pereira M.F."/>
            <person name="Perotto S."/>
            <person name="Peter M."/>
            <person name="Pfister S."/>
            <person name="Riley R."/>
            <person name="Sitrit Y."/>
            <person name="Stielow J.B."/>
            <person name="Szollosi G."/>
            <person name="Zifcakova L."/>
            <person name="Stursova M."/>
            <person name="Spatafora J.W."/>
            <person name="Tedersoo L."/>
            <person name="Vaario L.M."/>
            <person name="Yamada A."/>
            <person name="Yan M."/>
            <person name="Wang P."/>
            <person name="Xu J."/>
            <person name="Bruns T."/>
            <person name="Baldrian P."/>
            <person name="Vilgalys R."/>
            <person name="Dunand C."/>
            <person name="Henrissat B."/>
            <person name="Grigoriev I.V."/>
            <person name="Hibbett D."/>
            <person name="Nagy L.G."/>
            <person name="Martin F.M."/>
        </authorList>
    </citation>
    <scope>NUCLEOTIDE SEQUENCE</scope>
    <source>
        <strain evidence="4">BED1</strain>
    </source>
</reference>
<evidence type="ECO:0000313" key="3">
    <source>
        <dbReference type="EMBL" id="KAF8427643.1"/>
    </source>
</evidence>
<organism evidence="4 5">
    <name type="scientific">Boletus edulis BED1</name>
    <dbReference type="NCBI Taxonomy" id="1328754"/>
    <lineage>
        <taxon>Eukaryota</taxon>
        <taxon>Fungi</taxon>
        <taxon>Dikarya</taxon>
        <taxon>Basidiomycota</taxon>
        <taxon>Agaricomycotina</taxon>
        <taxon>Agaricomycetes</taxon>
        <taxon>Agaricomycetidae</taxon>
        <taxon>Boletales</taxon>
        <taxon>Boletineae</taxon>
        <taxon>Boletaceae</taxon>
        <taxon>Boletoideae</taxon>
        <taxon>Boletus</taxon>
    </lineage>
</organism>
<proteinExistence type="predicted"/>
<feature type="region of interest" description="Disordered" evidence="1">
    <location>
        <begin position="109"/>
        <end position="129"/>
    </location>
</feature>
<protein>
    <submittedName>
        <fullName evidence="4">Uncharacterized protein</fullName>
    </submittedName>
</protein>